<dbReference type="AlphaFoldDB" id="A0AA39NII3"/>
<comment type="caution">
    <text evidence="3">The sequence shown here is derived from an EMBL/GenBank/DDBJ whole genome shotgun (WGS) entry which is preliminary data.</text>
</comment>
<gene>
    <name evidence="3" type="ORF">EV420DRAFT_818246</name>
</gene>
<feature type="region of interest" description="Disordered" evidence="1">
    <location>
        <begin position="172"/>
        <end position="218"/>
    </location>
</feature>
<keyword evidence="2" id="KW-1133">Transmembrane helix</keyword>
<proteinExistence type="predicted"/>
<evidence type="ECO:0000313" key="3">
    <source>
        <dbReference type="EMBL" id="KAK0466254.1"/>
    </source>
</evidence>
<organism evidence="3 4">
    <name type="scientific">Armillaria tabescens</name>
    <name type="common">Ringless honey mushroom</name>
    <name type="synonym">Agaricus tabescens</name>
    <dbReference type="NCBI Taxonomy" id="1929756"/>
    <lineage>
        <taxon>Eukaryota</taxon>
        <taxon>Fungi</taxon>
        <taxon>Dikarya</taxon>
        <taxon>Basidiomycota</taxon>
        <taxon>Agaricomycotina</taxon>
        <taxon>Agaricomycetes</taxon>
        <taxon>Agaricomycetidae</taxon>
        <taxon>Agaricales</taxon>
        <taxon>Marasmiineae</taxon>
        <taxon>Physalacriaceae</taxon>
        <taxon>Desarmillaria</taxon>
    </lineage>
</organism>
<dbReference type="Proteomes" id="UP001175211">
    <property type="component" value="Unassembled WGS sequence"/>
</dbReference>
<dbReference type="GeneID" id="85367139"/>
<feature type="transmembrane region" description="Helical" evidence="2">
    <location>
        <begin position="220"/>
        <end position="243"/>
    </location>
</feature>
<dbReference type="RefSeq" id="XP_060337081.1">
    <property type="nucleotide sequence ID" value="XM_060483591.1"/>
</dbReference>
<keyword evidence="4" id="KW-1185">Reference proteome</keyword>
<feature type="region of interest" description="Disordered" evidence="1">
    <location>
        <begin position="251"/>
        <end position="321"/>
    </location>
</feature>
<feature type="compositionally biased region" description="Basic and acidic residues" evidence="1">
    <location>
        <begin position="291"/>
        <end position="308"/>
    </location>
</feature>
<dbReference type="EMBL" id="JAUEPS010000004">
    <property type="protein sequence ID" value="KAK0466254.1"/>
    <property type="molecule type" value="Genomic_DNA"/>
</dbReference>
<feature type="compositionally biased region" description="Low complexity" evidence="1">
    <location>
        <begin position="172"/>
        <end position="215"/>
    </location>
</feature>
<protein>
    <submittedName>
        <fullName evidence="3">Uncharacterized protein</fullName>
    </submittedName>
</protein>
<evidence type="ECO:0000313" key="4">
    <source>
        <dbReference type="Proteomes" id="UP001175211"/>
    </source>
</evidence>
<feature type="compositionally biased region" description="Polar residues" evidence="1">
    <location>
        <begin position="261"/>
        <end position="275"/>
    </location>
</feature>
<name>A0AA39NII3_ARMTA</name>
<keyword evidence="2" id="KW-0472">Membrane</keyword>
<reference evidence="3" key="1">
    <citation type="submission" date="2023-06" db="EMBL/GenBank/DDBJ databases">
        <authorList>
            <consortium name="Lawrence Berkeley National Laboratory"/>
            <person name="Ahrendt S."/>
            <person name="Sahu N."/>
            <person name="Indic B."/>
            <person name="Wong-Bajracharya J."/>
            <person name="Merenyi Z."/>
            <person name="Ke H.-M."/>
            <person name="Monk M."/>
            <person name="Kocsube S."/>
            <person name="Drula E."/>
            <person name="Lipzen A."/>
            <person name="Balint B."/>
            <person name="Henrissat B."/>
            <person name="Andreopoulos B."/>
            <person name="Martin F.M."/>
            <person name="Harder C.B."/>
            <person name="Rigling D."/>
            <person name="Ford K.L."/>
            <person name="Foster G.D."/>
            <person name="Pangilinan J."/>
            <person name="Papanicolaou A."/>
            <person name="Barry K."/>
            <person name="LaButti K."/>
            <person name="Viragh M."/>
            <person name="Koriabine M."/>
            <person name="Yan M."/>
            <person name="Riley R."/>
            <person name="Champramary S."/>
            <person name="Plett K.L."/>
            <person name="Tsai I.J."/>
            <person name="Slot J."/>
            <person name="Sipos G."/>
            <person name="Plett J."/>
            <person name="Nagy L.G."/>
            <person name="Grigoriev I.V."/>
        </authorList>
    </citation>
    <scope>NUCLEOTIDE SEQUENCE</scope>
    <source>
        <strain evidence="3">CCBAS 213</strain>
    </source>
</reference>
<keyword evidence="2" id="KW-0812">Transmembrane</keyword>
<evidence type="ECO:0000256" key="2">
    <source>
        <dbReference type="SAM" id="Phobius"/>
    </source>
</evidence>
<sequence>MAGFQNISYDDRRTDVLKYNNQWFTRGFYNASSTGEAGTLTSANSLSARMTFTFPDPANAFYYYGIRRCCGGNYTICIDCNPDDPNFEVIDAVNSTDDGKNPPVILYSKNFDKLGIHNVTLANHNDIRYGKSQITLDRFELQVEDSHATQSGSATSTSSASTLTSTSTLASNLSSAVPTSTSASASERASASPTTSLSTLALRPSSEPSAATSSASPPPVGAIVGGVMGGLVAISLCLVIYLLKHLRWRGGTEPEHEDTDTTSANNHGDMSQRANHSPAFPLEATSTSHLVSREHPPRRETDAGRIDTDGDGGNSLATLPPEYEEIFSGDWRGIRES</sequence>
<accession>A0AA39NII3</accession>
<evidence type="ECO:0000256" key="1">
    <source>
        <dbReference type="SAM" id="MobiDB-lite"/>
    </source>
</evidence>